<feature type="domain" description="RES" evidence="1">
    <location>
        <begin position="34"/>
        <end position="164"/>
    </location>
</feature>
<dbReference type="EMBL" id="AWOR01000043">
    <property type="protein sequence ID" value="KGH30562.1"/>
    <property type="molecule type" value="Genomic_DNA"/>
</dbReference>
<evidence type="ECO:0000259" key="1">
    <source>
        <dbReference type="SMART" id="SM00953"/>
    </source>
</evidence>
<accession>A0A096HNR8</accession>
<reference evidence="2 3" key="1">
    <citation type="submission" date="2013-09" db="EMBL/GenBank/DDBJ databases">
        <title>High correlation between genotypes and phenotypes of environmental bacteria Comamonas testosteroni strains.</title>
        <authorList>
            <person name="Liu L."/>
            <person name="Zhu W."/>
            <person name="Xia X."/>
            <person name="Xu B."/>
            <person name="Luo M."/>
            <person name="Wang G."/>
        </authorList>
    </citation>
    <scope>NUCLEOTIDE SEQUENCE [LARGE SCALE GENOMIC DNA]</scope>
    <source>
        <strain evidence="2 3">JL40</strain>
    </source>
</reference>
<name>A0A096HNR8_COMTE</name>
<gene>
    <name evidence="2" type="ORF">P353_09935</name>
</gene>
<evidence type="ECO:0000313" key="3">
    <source>
        <dbReference type="Proteomes" id="UP000029553"/>
    </source>
</evidence>
<dbReference type="RefSeq" id="WP_034368490.1">
    <property type="nucleotide sequence ID" value="NZ_AWOR01000043.1"/>
</dbReference>
<dbReference type="InterPro" id="IPR014914">
    <property type="entry name" value="RES_dom"/>
</dbReference>
<protein>
    <recommendedName>
        <fullName evidence="1">RES domain-containing protein</fullName>
    </recommendedName>
</protein>
<proteinExistence type="predicted"/>
<dbReference type="AlphaFoldDB" id="A0A096HNR8"/>
<dbReference type="Proteomes" id="UP000029553">
    <property type="component" value="Unassembled WGS sequence"/>
</dbReference>
<dbReference type="SMART" id="SM00953">
    <property type="entry name" value="RES"/>
    <property type="match status" value="1"/>
</dbReference>
<comment type="caution">
    <text evidence="2">The sequence shown here is derived from an EMBL/GenBank/DDBJ whole genome shotgun (WGS) entry which is preliminary data.</text>
</comment>
<organism evidence="2 3">
    <name type="scientific">Comamonas testosteroni</name>
    <name type="common">Pseudomonas testosteroni</name>
    <dbReference type="NCBI Taxonomy" id="285"/>
    <lineage>
        <taxon>Bacteria</taxon>
        <taxon>Pseudomonadati</taxon>
        <taxon>Pseudomonadota</taxon>
        <taxon>Betaproteobacteria</taxon>
        <taxon>Burkholderiales</taxon>
        <taxon>Comamonadaceae</taxon>
        <taxon>Comamonas</taxon>
    </lineage>
</organism>
<dbReference type="Pfam" id="PF08808">
    <property type="entry name" value="RES"/>
    <property type="match status" value="1"/>
</dbReference>
<evidence type="ECO:0000313" key="2">
    <source>
        <dbReference type="EMBL" id="KGH30562.1"/>
    </source>
</evidence>
<sequence>MTISVDQVPKIELPAGQVFHRVQRIKARKGSNSINRMILPPAGIKAGRFCLATGVTAYLADSAETALYEAVFRRELKTFVALEDLRLKALSTFVSKKPLRLVDLRGLEEQYPVLQSQRIQHTQALAEECFGGGYDGILYASAQHPQHECVCLFESGARRLSFMQTLPLVKPDTNILLQVVIEAARRSGVEIT</sequence>